<reference evidence="1 2" key="1">
    <citation type="submission" date="2024-02" db="EMBL/GenBank/DDBJ databases">
        <title>Adaptive strategies in a cosmopolitan and abundant soil bacterium.</title>
        <authorList>
            <person name="Carini P."/>
        </authorList>
    </citation>
    <scope>NUCLEOTIDE SEQUENCE [LARGE SCALE GENOMIC DNA]</scope>
    <source>
        <strain evidence="1 2">AZCC 1608</strain>
    </source>
</reference>
<dbReference type="RefSeq" id="WP_334483199.1">
    <property type="nucleotide sequence ID" value="NZ_JAZHRV010000001.1"/>
</dbReference>
<accession>A0ABU8BFD1</accession>
<sequence length="47" mass="5060">MNDSLLQKGDIVVTDRGFFVFRGPAPDGVTNEFTRVPDPGLAGKPAR</sequence>
<evidence type="ECO:0000313" key="1">
    <source>
        <dbReference type="EMBL" id="MEH2557248.1"/>
    </source>
</evidence>
<dbReference type="EMBL" id="JAZHRV010000001">
    <property type="protein sequence ID" value="MEH2557248.1"/>
    <property type="molecule type" value="Genomic_DNA"/>
</dbReference>
<protein>
    <submittedName>
        <fullName evidence="1">Uncharacterized protein</fullName>
    </submittedName>
</protein>
<gene>
    <name evidence="1" type="ORF">V1286_004777</name>
</gene>
<keyword evidence="2" id="KW-1185">Reference proteome</keyword>
<comment type="caution">
    <text evidence="1">The sequence shown here is derived from an EMBL/GenBank/DDBJ whole genome shotgun (WGS) entry which is preliminary data.</text>
</comment>
<name>A0ABU8BFD1_9BRAD</name>
<dbReference type="Proteomes" id="UP001364224">
    <property type="component" value="Unassembled WGS sequence"/>
</dbReference>
<proteinExistence type="predicted"/>
<evidence type="ECO:0000313" key="2">
    <source>
        <dbReference type="Proteomes" id="UP001364224"/>
    </source>
</evidence>
<organism evidence="1 2">
    <name type="scientific">Bradyrhizobium algeriense</name>
    <dbReference type="NCBI Taxonomy" id="634784"/>
    <lineage>
        <taxon>Bacteria</taxon>
        <taxon>Pseudomonadati</taxon>
        <taxon>Pseudomonadota</taxon>
        <taxon>Alphaproteobacteria</taxon>
        <taxon>Hyphomicrobiales</taxon>
        <taxon>Nitrobacteraceae</taxon>
        <taxon>Bradyrhizobium</taxon>
    </lineage>
</organism>